<sequence>MHTWTNALLQDSIMDPRVKSKHCIDGTFAAKDERIELTINPYDYYNNRFFEGGNGQHSKNQNRPPVKEWKQNVNFLPRDTEVCKNSLQVGLSKSNLAGNSYTGKVFENGHKPKFIPLKVDGSMSIGPSENNRDGQWYRWLCGNIFKSDLTREGPLETKSKKAMSDYYFKKEKIDGEANVDLAANKHNCWNHTIHNYLWCPFVLFFVFFCCAPAVLLMHKSDIAFRKGRDSEARRCAMCSSLLYGMGLVFTLAFYSMIFALVIFFAQ</sequence>
<name>A0ABD3VTV9_SINWO</name>
<evidence type="ECO:0000313" key="2">
    <source>
        <dbReference type="EMBL" id="KAL3865029.1"/>
    </source>
</evidence>
<feature type="transmembrane region" description="Helical" evidence="1">
    <location>
        <begin position="195"/>
        <end position="217"/>
    </location>
</feature>
<feature type="transmembrane region" description="Helical" evidence="1">
    <location>
        <begin position="238"/>
        <end position="265"/>
    </location>
</feature>
<dbReference type="AlphaFoldDB" id="A0ABD3VTV9"/>
<keyword evidence="1" id="KW-1133">Transmembrane helix</keyword>
<dbReference type="EMBL" id="JBJQND010000010">
    <property type="protein sequence ID" value="KAL3865029.1"/>
    <property type="molecule type" value="Genomic_DNA"/>
</dbReference>
<keyword evidence="1" id="KW-0472">Membrane</keyword>
<protein>
    <submittedName>
        <fullName evidence="2">Uncharacterized protein</fullName>
    </submittedName>
</protein>
<reference evidence="2 3" key="1">
    <citation type="submission" date="2024-11" db="EMBL/GenBank/DDBJ databases">
        <title>Chromosome-level genome assembly of the freshwater bivalve Anodonta woodiana.</title>
        <authorList>
            <person name="Chen X."/>
        </authorList>
    </citation>
    <scope>NUCLEOTIDE SEQUENCE [LARGE SCALE GENOMIC DNA]</scope>
    <source>
        <strain evidence="2">MN2024</strain>
        <tissue evidence="2">Gills</tissue>
    </source>
</reference>
<comment type="caution">
    <text evidence="2">The sequence shown here is derived from an EMBL/GenBank/DDBJ whole genome shotgun (WGS) entry which is preliminary data.</text>
</comment>
<gene>
    <name evidence="2" type="ORF">ACJMK2_006662</name>
</gene>
<evidence type="ECO:0000313" key="3">
    <source>
        <dbReference type="Proteomes" id="UP001634394"/>
    </source>
</evidence>
<accession>A0ABD3VTV9</accession>
<keyword evidence="1" id="KW-0812">Transmembrane</keyword>
<dbReference type="Proteomes" id="UP001634394">
    <property type="component" value="Unassembled WGS sequence"/>
</dbReference>
<keyword evidence="3" id="KW-1185">Reference proteome</keyword>
<organism evidence="2 3">
    <name type="scientific">Sinanodonta woodiana</name>
    <name type="common">Chinese pond mussel</name>
    <name type="synonym">Anodonta woodiana</name>
    <dbReference type="NCBI Taxonomy" id="1069815"/>
    <lineage>
        <taxon>Eukaryota</taxon>
        <taxon>Metazoa</taxon>
        <taxon>Spiralia</taxon>
        <taxon>Lophotrochozoa</taxon>
        <taxon>Mollusca</taxon>
        <taxon>Bivalvia</taxon>
        <taxon>Autobranchia</taxon>
        <taxon>Heteroconchia</taxon>
        <taxon>Palaeoheterodonta</taxon>
        <taxon>Unionida</taxon>
        <taxon>Unionoidea</taxon>
        <taxon>Unionidae</taxon>
        <taxon>Unioninae</taxon>
        <taxon>Sinanodonta</taxon>
    </lineage>
</organism>
<proteinExistence type="predicted"/>
<evidence type="ECO:0000256" key="1">
    <source>
        <dbReference type="SAM" id="Phobius"/>
    </source>
</evidence>